<dbReference type="Gene3D" id="2.30.40.10">
    <property type="entry name" value="Urease, subunit C, domain 1"/>
    <property type="match status" value="1"/>
</dbReference>
<evidence type="ECO:0000256" key="3">
    <source>
        <dbReference type="ARBA" id="ARBA00022801"/>
    </source>
</evidence>
<dbReference type="Gene3D" id="3.20.20.140">
    <property type="entry name" value="Metal-dependent hydrolases"/>
    <property type="match status" value="1"/>
</dbReference>
<dbReference type="InterPro" id="IPR006680">
    <property type="entry name" value="Amidohydro-rel"/>
</dbReference>
<dbReference type="InterPro" id="IPR051607">
    <property type="entry name" value="Metallo-dep_hydrolases"/>
</dbReference>
<dbReference type="EMBL" id="BLJN01000004">
    <property type="protein sequence ID" value="GFE82253.1"/>
    <property type="molecule type" value="Genomic_DNA"/>
</dbReference>
<evidence type="ECO:0000256" key="1">
    <source>
        <dbReference type="ARBA" id="ARBA00001947"/>
    </source>
</evidence>
<keyword evidence="2" id="KW-0479">Metal-binding</keyword>
<evidence type="ECO:0000259" key="6">
    <source>
        <dbReference type="Pfam" id="PF22429"/>
    </source>
</evidence>
<comment type="cofactor">
    <cofactor evidence="1">
        <name>Zn(2+)</name>
        <dbReference type="ChEBI" id="CHEBI:29105"/>
    </cofactor>
</comment>
<evidence type="ECO:0000313" key="7">
    <source>
        <dbReference type="EMBL" id="GFE82253.1"/>
    </source>
</evidence>
<dbReference type="Pfam" id="PF01979">
    <property type="entry name" value="Amidohydro_1"/>
    <property type="match status" value="1"/>
</dbReference>
<dbReference type="Pfam" id="PF22429">
    <property type="entry name" value="HutF_N"/>
    <property type="match status" value="1"/>
</dbReference>
<protein>
    <submittedName>
        <fullName evidence="7">Formimidoylglutamate deiminase</fullName>
    </submittedName>
</protein>
<dbReference type="InterPro" id="IPR011059">
    <property type="entry name" value="Metal-dep_hydrolase_composite"/>
</dbReference>
<dbReference type="AlphaFoldDB" id="A0A829YH75"/>
<dbReference type="InterPro" id="IPR010252">
    <property type="entry name" value="HutF"/>
</dbReference>
<name>A0A829YH75_9GAMM</name>
<feature type="domain" description="Amidohydrolase-related" evidence="5">
    <location>
        <begin position="47"/>
        <end position="423"/>
    </location>
</feature>
<dbReference type="NCBIfam" id="NF006681">
    <property type="entry name" value="PRK09229.1-2"/>
    <property type="match status" value="1"/>
</dbReference>
<dbReference type="GO" id="GO:0005829">
    <property type="term" value="C:cytosol"/>
    <property type="evidence" value="ECO:0007669"/>
    <property type="project" value="TreeGrafter"/>
</dbReference>
<gene>
    <name evidence="7" type="ORF">GCM10011487_42530</name>
</gene>
<evidence type="ECO:0000256" key="2">
    <source>
        <dbReference type="ARBA" id="ARBA00022723"/>
    </source>
</evidence>
<proteinExistence type="predicted"/>
<dbReference type="GO" id="GO:0046872">
    <property type="term" value="F:metal ion binding"/>
    <property type="evidence" value="ECO:0007669"/>
    <property type="project" value="UniProtKB-KW"/>
</dbReference>
<dbReference type="RefSeq" id="WP_161813914.1">
    <property type="nucleotide sequence ID" value="NZ_BLJN01000004.1"/>
</dbReference>
<accession>A0A829YH75</accession>
<keyword evidence="4" id="KW-0862">Zinc</keyword>
<dbReference type="SUPFAM" id="SSF51556">
    <property type="entry name" value="Metallo-dependent hydrolases"/>
    <property type="match status" value="1"/>
</dbReference>
<sequence>MTVLYTEQLLTAAGWVQSARLHLDGARIATIERDVAPGPGDERHDAIVPAMPNLHSHAFQRGMAGLAETRGRSEDNFWSWRDIMYRFASRMSPEHLQAIAAQAYVEMLEAGFGRVGEFHYVHHDVGGRRFADPAEMAARIAAAAGETGIALTLLPVFYAHSSFGGKAPSEGQKRFIHDTETYARLIERCREVVAPLPASVVGVAPHSLRAVTAEELAEVVRMLPDAPVHIHIAEQQNEVRDCLAWSGLRPVRWLLGNVAVDSRWCLVHATHVDAAEIEGIARSGATVGLCPVTEANLGDGIFPAADFVAAGGRFGVGTDSNVCISLSGELSLLEYTQRLSLGSRNVIGLQGHSTGMALYQRALSGGGRALGAPMASLVEGGPADLVSLSRQEPAMMCRSGDALIDSWLFATAGGVVDCVWVSGIKQVERGRHRSRDAVRDAYGKAMQELCA</sequence>
<keyword evidence="3" id="KW-0378">Hydrolase</keyword>
<evidence type="ECO:0000313" key="8">
    <source>
        <dbReference type="Proteomes" id="UP000445000"/>
    </source>
</evidence>
<reference evidence="8" key="1">
    <citation type="submission" date="2020-01" db="EMBL/GenBank/DDBJ databases">
        <title>'Steroidobacter agaridevorans' sp. nov., agar-degrading bacteria isolated from rhizosphere soils.</title>
        <authorList>
            <person name="Ikenaga M."/>
            <person name="Kataoka M."/>
            <person name="Murouchi A."/>
            <person name="Katsuragi S."/>
            <person name="Sakai M."/>
        </authorList>
    </citation>
    <scope>NUCLEOTIDE SEQUENCE [LARGE SCALE GENOMIC DNA]</scope>
    <source>
        <strain evidence="8">YU21-B</strain>
    </source>
</reference>
<dbReference type="NCBIfam" id="TIGR02022">
    <property type="entry name" value="hutF"/>
    <property type="match status" value="1"/>
</dbReference>
<organism evidence="7 8">
    <name type="scientific">Steroidobacter agaridevorans</name>
    <dbReference type="NCBI Taxonomy" id="2695856"/>
    <lineage>
        <taxon>Bacteria</taxon>
        <taxon>Pseudomonadati</taxon>
        <taxon>Pseudomonadota</taxon>
        <taxon>Gammaproteobacteria</taxon>
        <taxon>Steroidobacterales</taxon>
        <taxon>Steroidobacteraceae</taxon>
        <taxon>Steroidobacter</taxon>
    </lineage>
</organism>
<dbReference type="GO" id="GO:0019239">
    <property type="term" value="F:deaminase activity"/>
    <property type="evidence" value="ECO:0007669"/>
    <property type="project" value="TreeGrafter"/>
</dbReference>
<dbReference type="PANTHER" id="PTHR11271:SF48">
    <property type="entry name" value="AMIDOHYDROLASE-RELATED DOMAIN-CONTAINING PROTEIN"/>
    <property type="match status" value="1"/>
</dbReference>
<evidence type="ECO:0000256" key="4">
    <source>
        <dbReference type="ARBA" id="ARBA00022833"/>
    </source>
</evidence>
<dbReference type="InterPro" id="IPR055156">
    <property type="entry name" value="HutF-like_N"/>
</dbReference>
<keyword evidence="8" id="KW-1185">Reference proteome</keyword>
<comment type="caution">
    <text evidence="7">The sequence shown here is derived from an EMBL/GenBank/DDBJ whole genome shotgun (WGS) entry which is preliminary data.</text>
</comment>
<feature type="domain" description="Formimidoylglutamate deiminase N-terminal" evidence="6">
    <location>
        <begin position="1"/>
        <end position="45"/>
    </location>
</feature>
<dbReference type="NCBIfam" id="NF006683">
    <property type="entry name" value="PRK09229.1-4"/>
    <property type="match status" value="1"/>
</dbReference>
<dbReference type="Proteomes" id="UP000445000">
    <property type="component" value="Unassembled WGS sequence"/>
</dbReference>
<dbReference type="NCBIfam" id="NF006684">
    <property type="entry name" value="PRK09229.1-5"/>
    <property type="match status" value="1"/>
</dbReference>
<dbReference type="InterPro" id="IPR032466">
    <property type="entry name" value="Metal_Hydrolase"/>
</dbReference>
<evidence type="ECO:0000259" key="5">
    <source>
        <dbReference type="Pfam" id="PF01979"/>
    </source>
</evidence>
<dbReference type="PANTHER" id="PTHR11271">
    <property type="entry name" value="GUANINE DEAMINASE"/>
    <property type="match status" value="1"/>
</dbReference>